<comment type="caution">
    <text evidence="2">The sequence shown here is derived from an EMBL/GenBank/DDBJ whole genome shotgun (WGS) entry which is preliminary data.</text>
</comment>
<evidence type="ECO:0000256" key="1">
    <source>
        <dbReference type="SAM" id="SignalP"/>
    </source>
</evidence>
<dbReference type="PATRIC" id="fig|316.110.peg.1068"/>
<feature type="chain" id="PRO_5002319080" description="DUF4440 domain-containing protein" evidence="1">
    <location>
        <begin position="21"/>
        <end position="177"/>
    </location>
</feature>
<dbReference type="RefSeq" id="WP_044315588.1">
    <property type="nucleotide sequence ID" value="NZ_JBITTV010000012.1"/>
</dbReference>
<organism evidence="2 3">
    <name type="scientific">Stutzerimonas stutzeri</name>
    <name type="common">Pseudomonas stutzeri</name>
    <dbReference type="NCBI Taxonomy" id="316"/>
    <lineage>
        <taxon>Bacteria</taxon>
        <taxon>Pseudomonadati</taxon>
        <taxon>Pseudomonadota</taxon>
        <taxon>Gammaproteobacteria</taxon>
        <taxon>Pseudomonadales</taxon>
        <taxon>Pseudomonadaceae</taxon>
        <taxon>Stutzerimonas</taxon>
    </lineage>
</organism>
<feature type="signal peptide" evidence="1">
    <location>
        <begin position="1"/>
        <end position="20"/>
    </location>
</feature>
<sequence length="177" mass="19245">MRKTLAAAILSSLFASAATASTVPSEADIKRQALAAAYKHAESIACVDPEYVHQEFMTLVPWADLYDRELAEYAVIWNGDIGCAGGSGTTGVHLSIVKVGAGNTFYVDPHKSSPVTEFEFYSSTGYDAVVANTGDVIVIDGRDYAENDGRCCPSLKVRYTLKRNEEGHWKLFNKKAL</sequence>
<name>A0A0D7E2X0_STUST</name>
<accession>A0A0D7E2X0</accession>
<dbReference type="AlphaFoldDB" id="A0A0D7E2X0"/>
<keyword evidence="1" id="KW-0732">Signal</keyword>
<reference evidence="2 3" key="1">
    <citation type="submission" date="2014-11" db="EMBL/GenBank/DDBJ databases">
        <title>Genomics and ecophysiology of heterotrophic nitrogen fixing bacteria isolated from estuarine surface water.</title>
        <authorList>
            <person name="Bentzon-Tilia M."/>
            <person name="Severin I."/>
            <person name="Hansen L.H."/>
            <person name="Riemann L."/>
        </authorList>
    </citation>
    <scope>NUCLEOTIDE SEQUENCE [LARGE SCALE GENOMIC DNA]</scope>
    <source>
        <strain evidence="2 3">BAL361</strain>
    </source>
</reference>
<dbReference type="Proteomes" id="UP000032439">
    <property type="component" value="Unassembled WGS sequence"/>
</dbReference>
<gene>
    <name evidence="2" type="ORF">LO50_15715</name>
</gene>
<evidence type="ECO:0000313" key="3">
    <source>
        <dbReference type="Proteomes" id="UP000032439"/>
    </source>
</evidence>
<evidence type="ECO:0008006" key="4">
    <source>
        <dbReference type="Google" id="ProtNLM"/>
    </source>
</evidence>
<protein>
    <recommendedName>
        <fullName evidence="4">DUF4440 domain-containing protein</fullName>
    </recommendedName>
</protein>
<dbReference type="EMBL" id="JXXD01000146">
    <property type="protein sequence ID" value="KIZ34861.1"/>
    <property type="molecule type" value="Genomic_DNA"/>
</dbReference>
<proteinExistence type="predicted"/>
<evidence type="ECO:0000313" key="2">
    <source>
        <dbReference type="EMBL" id="KIZ34861.1"/>
    </source>
</evidence>